<evidence type="ECO:0000313" key="2">
    <source>
        <dbReference type="Proteomes" id="UP000723463"/>
    </source>
</evidence>
<name>A0A9P6EUW9_9FUNG</name>
<protein>
    <submittedName>
        <fullName evidence="1">Uncharacterized protein</fullName>
    </submittedName>
</protein>
<dbReference type="AlphaFoldDB" id="A0A9P6EUW9"/>
<dbReference type="EMBL" id="JAAAXW010001177">
    <property type="protein sequence ID" value="KAF9535985.1"/>
    <property type="molecule type" value="Genomic_DNA"/>
</dbReference>
<dbReference type="Pfam" id="PF13975">
    <property type="entry name" value="gag-asp_proteas"/>
    <property type="match status" value="1"/>
</dbReference>
<feature type="non-terminal residue" evidence="1">
    <location>
        <position position="200"/>
    </location>
</feature>
<reference evidence="1" key="1">
    <citation type="journal article" date="2020" name="Fungal Divers.">
        <title>Resolving the Mortierellaceae phylogeny through synthesis of multi-gene phylogenetics and phylogenomics.</title>
        <authorList>
            <person name="Vandepol N."/>
            <person name="Liber J."/>
            <person name="Desiro A."/>
            <person name="Na H."/>
            <person name="Kennedy M."/>
            <person name="Barry K."/>
            <person name="Grigoriev I.V."/>
            <person name="Miller A.N."/>
            <person name="O'Donnell K."/>
            <person name="Stajich J.E."/>
            <person name="Bonito G."/>
        </authorList>
    </citation>
    <scope>NUCLEOTIDE SEQUENCE</scope>
    <source>
        <strain evidence="1">NRRL 2591</strain>
    </source>
</reference>
<dbReference type="Gene3D" id="2.40.70.10">
    <property type="entry name" value="Acid Proteases"/>
    <property type="match status" value="1"/>
</dbReference>
<dbReference type="CDD" id="cd00303">
    <property type="entry name" value="retropepsin_like"/>
    <property type="match status" value="1"/>
</dbReference>
<organism evidence="1 2">
    <name type="scientific">Mortierella hygrophila</name>
    <dbReference type="NCBI Taxonomy" id="979708"/>
    <lineage>
        <taxon>Eukaryota</taxon>
        <taxon>Fungi</taxon>
        <taxon>Fungi incertae sedis</taxon>
        <taxon>Mucoromycota</taxon>
        <taxon>Mortierellomycotina</taxon>
        <taxon>Mortierellomycetes</taxon>
        <taxon>Mortierellales</taxon>
        <taxon>Mortierellaceae</taxon>
        <taxon>Mortierella</taxon>
    </lineage>
</organism>
<sequence>MYIAGSVKNHKFDILIDCGASANYINQEIVRALNIPTSKKKEALSVNGFNGDQIANCTRYCHIRLKLAPNFQPIIQFLVIPMKFDLVIGKRWLARSVPKPDLDLVHHTIRIGPETVIHGYVRPSHVPVLSAMQFKRCLNTDAAFLCLVKPNDEPSSKKPPVEQHPAAQALLKKYGPVFPDELPKVLPPTRAVDHKIEIIP</sequence>
<accession>A0A9P6EUW9</accession>
<proteinExistence type="predicted"/>
<dbReference type="SUPFAM" id="SSF50630">
    <property type="entry name" value="Acid proteases"/>
    <property type="match status" value="1"/>
</dbReference>
<comment type="caution">
    <text evidence="1">The sequence shown here is derived from an EMBL/GenBank/DDBJ whole genome shotgun (WGS) entry which is preliminary data.</text>
</comment>
<gene>
    <name evidence="1" type="ORF">EC957_001030</name>
</gene>
<keyword evidence="2" id="KW-1185">Reference proteome</keyword>
<evidence type="ECO:0000313" key="1">
    <source>
        <dbReference type="EMBL" id="KAF9535985.1"/>
    </source>
</evidence>
<dbReference type="InterPro" id="IPR021109">
    <property type="entry name" value="Peptidase_aspartic_dom_sf"/>
</dbReference>
<dbReference type="Proteomes" id="UP000723463">
    <property type="component" value="Unassembled WGS sequence"/>
</dbReference>